<dbReference type="Gene3D" id="3.40.630.30">
    <property type="match status" value="1"/>
</dbReference>
<organism evidence="2 3">
    <name type="scientific">Planococcus liqunii</name>
    <dbReference type="NCBI Taxonomy" id="3058394"/>
    <lineage>
        <taxon>Bacteria</taxon>
        <taxon>Bacillati</taxon>
        <taxon>Bacillota</taxon>
        <taxon>Bacilli</taxon>
        <taxon>Bacillales</taxon>
        <taxon>Caryophanaceae</taxon>
        <taxon>Planococcus</taxon>
    </lineage>
</organism>
<dbReference type="InterPro" id="IPR016181">
    <property type="entry name" value="Acyl_CoA_acyltransferase"/>
</dbReference>
<dbReference type="RefSeq" id="WP_300981159.1">
    <property type="nucleotide sequence ID" value="NZ_CP129238.1"/>
</dbReference>
<evidence type="ECO:0000259" key="1">
    <source>
        <dbReference type="PROSITE" id="PS51186"/>
    </source>
</evidence>
<keyword evidence="3" id="KW-1185">Reference proteome</keyword>
<gene>
    <name evidence="2" type="ORF">QWY15_01160</name>
</gene>
<dbReference type="PROSITE" id="PS51186">
    <property type="entry name" value="GNAT"/>
    <property type="match status" value="1"/>
</dbReference>
<dbReference type="PANTHER" id="PTHR43072">
    <property type="entry name" value="N-ACETYLTRANSFERASE"/>
    <property type="match status" value="1"/>
</dbReference>
<accession>A0ABT8MLX4</accession>
<sequence length="181" mass="20614">MFLDKQEFLVKDKKYTIRPAQVEDAAQLSEVRLQIDGETENMDREKGEGFINVIGFERLIEEDANHPRNLFLVAESHGRILGFSRCEGSHLKRSLHKVEFGVGVLKEYWGHGIGKNLLNESIAWAKSIGIQKIVLYVLEENQKAVALYEKLGFETEGVLKNDKLLSDGKFHHTFVMGNLLD</sequence>
<reference evidence="2 3" key="1">
    <citation type="submission" date="2023-06" db="EMBL/GenBank/DDBJ databases">
        <title>Novel species in genus Planococcus.</title>
        <authorList>
            <person name="Ning S."/>
        </authorList>
    </citation>
    <scope>NUCLEOTIDE SEQUENCE [LARGE SCALE GENOMIC DNA]</scope>
    <source>
        <strain evidence="2 3">N064</strain>
    </source>
</reference>
<dbReference type="EMBL" id="JAUJWW010000001">
    <property type="protein sequence ID" value="MDN7225888.1"/>
    <property type="molecule type" value="Genomic_DNA"/>
</dbReference>
<dbReference type="InterPro" id="IPR000182">
    <property type="entry name" value="GNAT_dom"/>
</dbReference>
<dbReference type="Pfam" id="PF00583">
    <property type="entry name" value="Acetyltransf_1"/>
    <property type="match status" value="1"/>
</dbReference>
<protein>
    <submittedName>
        <fullName evidence="2">GNAT family N-acetyltransferase</fullName>
    </submittedName>
</protein>
<name>A0ABT8MLX4_9BACL</name>
<dbReference type="CDD" id="cd04301">
    <property type="entry name" value="NAT_SF"/>
    <property type="match status" value="1"/>
</dbReference>
<feature type="domain" description="N-acetyltransferase" evidence="1">
    <location>
        <begin position="15"/>
        <end position="181"/>
    </location>
</feature>
<dbReference type="Proteomes" id="UP001172054">
    <property type="component" value="Unassembled WGS sequence"/>
</dbReference>
<proteinExistence type="predicted"/>
<comment type="caution">
    <text evidence="2">The sequence shown here is derived from an EMBL/GenBank/DDBJ whole genome shotgun (WGS) entry which is preliminary data.</text>
</comment>
<evidence type="ECO:0000313" key="3">
    <source>
        <dbReference type="Proteomes" id="UP001172054"/>
    </source>
</evidence>
<dbReference type="SUPFAM" id="SSF55729">
    <property type="entry name" value="Acyl-CoA N-acyltransferases (Nat)"/>
    <property type="match status" value="1"/>
</dbReference>
<evidence type="ECO:0000313" key="2">
    <source>
        <dbReference type="EMBL" id="MDN7225888.1"/>
    </source>
</evidence>